<organism evidence="7 8">
    <name type="scientific">Klugiella xanthotipulae</name>
    <dbReference type="NCBI Taxonomy" id="244735"/>
    <lineage>
        <taxon>Bacteria</taxon>
        <taxon>Bacillati</taxon>
        <taxon>Actinomycetota</taxon>
        <taxon>Actinomycetes</taxon>
        <taxon>Micrococcales</taxon>
        <taxon>Microbacteriaceae</taxon>
        <taxon>Klugiella</taxon>
    </lineage>
</organism>
<evidence type="ECO:0000259" key="6">
    <source>
        <dbReference type="PROSITE" id="PS50977"/>
    </source>
</evidence>
<evidence type="ECO:0000256" key="2">
    <source>
        <dbReference type="ARBA" id="ARBA00023125"/>
    </source>
</evidence>
<dbReference type="PROSITE" id="PS50977">
    <property type="entry name" value="HTH_TETR_2"/>
    <property type="match status" value="1"/>
</dbReference>
<name>A0A543HYA2_9MICO</name>
<evidence type="ECO:0000256" key="5">
    <source>
        <dbReference type="SAM" id="MobiDB-lite"/>
    </source>
</evidence>
<keyword evidence="8" id="KW-1185">Reference proteome</keyword>
<dbReference type="RefSeq" id="WP_141917310.1">
    <property type="nucleotide sequence ID" value="NZ_BAAAYS010000021.1"/>
</dbReference>
<dbReference type="PROSITE" id="PS01081">
    <property type="entry name" value="HTH_TETR_1"/>
    <property type="match status" value="1"/>
</dbReference>
<feature type="domain" description="HTH tetR-type" evidence="6">
    <location>
        <begin position="27"/>
        <end position="87"/>
    </location>
</feature>
<evidence type="ECO:0000313" key="8">
    <source>
        <dbReference type="Proteomes" id="UP000318331"/>
    </source>
</evidence>
<gene>
    <name evidence="7" type="ORF">FB466_1551</name>
</gene>
<evidence type="ECO:0000256" key="4">
    <source>
        <dbReference type="PROSITE-ProRule" id="PRU00335"/>
    </source>
</evidence>
<dbReference type="InterPro" id="IPR001647">
    <property type="entry name" value="HTH_TetR"/>
</dbReference>
<keyword evidence="3" id="KW-0804">Transcription</keyword>
<accession>A0A543HYA2</accession>
<sequence length="220" mass="24892">MTADTPSPSRPGPSAGAAMGLRERKQRALRERVETIAVNLVDERGYDGVSVDLICERAEISQRTFFNYFGTKEKAVLGNEPPEVTEEHLARIVADDRADTLAVLFDFLATLDTLTEHERSMRVRRREVIMRHPELMRMIFARVDALQEVLSAAVLQRMLRLRGLTEATPEMREEARMTINMSACILKFTSEQWAREQIAEGILPGLQRARDLAARVLGAR</sequence>
<comment type="caution">
    <text evidence="7">The sequence shown here is derived from an EMBL/GenBank/DDBJ whole genome shotgun (WGS) entry which is preliminary data.</text>
</comment>
<dbReference type="GO" id="GO:0003700">
    <property type="term" value="F:DNA-binding transcription factor activity"/>
    <property type="evidence" value="ECO:0007669"/>
    <property type="project" value="TreeGrafter"/>
</dbReference>
<dbReference type="OrthoDB" id="8688418at2"/>
<evidence type="ECO:0000256" key="3">
    <source>
        <dbReference type="ARBA" id="ARBA00023163"/>
    </source>
</evidence>
<evidence type="ECO:0000313" key="7">
    <source>
        <dbReference type="EMBL" id="TQM63293.1"/>
    </source>
</evidence>
<feature type="region of interest" description="Disordered" evidence="5">
    <location>
        <begin position="1"/>
        <end position="24"/>
    </location>
</feature>
<protein>
    <submittedName>
        <fullName evidence="7">TetR family transcriptional regulator</fullName>
    </submittedName>
</protein>
<dbReference type="Pfam" id="PF00440">
    <property type="entry name" value="TetR_N"/>
    <property type="match status" value="1"/>
</dbReference>
<keyword evidence="1" id="KW-0805">Transcription regulation</keyword>
<dbReference type="InterPro" id="IPR023772">
    <property type="entry name" value="DNA-bd_HTH_TetR-type_CS"/>
</dbReference>
<feature type="DNA-binding region" description="H-T-H motif" evidence="4">
    <location>
        <begin position="50"/>
        <end position="69"/>
    </location>
</feature>
<dbReference type="InterPro" id="IPR050109">
    <property type="entry name" value="HTH-type_TetR-like_transc_reg"/>
</dbReference>
<evidence type="ECO:0000256" key="1">
    <source>
        <dbReference type="ARBA" id="ARBA00023015"/>
    </source>
</evidence>
<dbReference type="PANTHER" id="PTHR30055">
    <property type="entry name" value="HTH-TYPE TRANSCRIPTIONAL REGULATOR RUTR"/>
    <property type="match status" value="1"/>
</dbReference>
<dbReference type="AlphaFoldDB" id="A0A543HYA2"/>
<dbReference type="SUPFAM" id="SSF46689">
    <property type="entry name" value="Homeodomain-like"/>
    <property type="match status" value="1"/>
</dbReference>
<dbReference type="EMBL" id="VFPN01000002">
    <property type="protein sequence ID" value="TQM63293.1"/>
    <property type="molecule type" value="Genomic_DNA"/>
</dbReference>
<dbReference type="Gene3D" id="1.10.357.10">
    <property type="entry name" value="Tetracycline Repressor, domain 2"/>
    <property type="match status" value="1"/>
</dbReference>
<dbReference type="PANTHER" id="PTHR30055:SF238">
    <property type="entry name" value="MYCOFACTOCIN BIOSYNTHESIS TRANSCRIPTIONAL REGULATOR MFTR-RELATED"/>
    <property type="match status" value="1"/>
</dbReference>
<dbReference type="GO" id="GO:0000976">
    <property type="term" value="F:transcription cis-regulatory region binding"/>
    <property type="evidence" value="ECO:0007669"/>
    <property type="project" value="TreeGrafter"/>
</dbReference>
<proteinExistence type="predicted"/>
<reference evidence="7 8" key="1">
    <citation type="submission" date="2019-06" db="EMBL/GenBank/DDBJ databases">
        <title>Sequencing the genomes of 1000 actinobacteria strains.</title>
        <authorList>
            <person name="Klenk H.-P."/>
        </authorList>
    </citation>
    <scope>NUCLEOTIDE SEQUENCE [LARGE SCALE GENOMIC DNA]</scope>
    <source>
        <strain evidence="7 8">DSM 18031</strain>
    </source>
</reference>
<dbReference type="InterPro" id="IPR009057">
    <property type="entry name" value="Homeodomain-like_sf"/>
</dbReference>
<dbReference type="Proteomes" id="UP000318331">
    <property type="component" value="Unassembled WGS sequence"/>
</dbReference>
<keyword evidence="2 4" id="KW-0238">DNA-binding</keyword>